<evidence type="ECO:0000313" key="1">
    <source>
        <dbReference type="EMBL" id="GCE16637.1"/>
    </source>
</evidence>
<accession>A0A402AC10</accession>
<dbReference type="EMBL" id="BIFS01000001">
    <property type="protein sequence ID" value="GCE16637.1"/>
    <property type="molecule type" value="Genomic_DNA"/>
</dbReference>
<gene>
    <name evidence="1" type="ORF">KDK_04370</name>
</gene>
<organism evidence="1 2">
    <name type="scientific">Dictyobacter kobayashii</name>
    <dbReference type="NCBI Taxonomy" id="2014872"/>
    <lineage>
        <taxon>Bacteria</taxon>
        <taxon>Bacillati</taxon>
        <taxon>Chloroflexota</taxon>
        <taxon>Ktedonobacteria</taxon>
        <taxon>Ktedonobacterales</taxon>
        <taxon>Dictyobacteraceae</taxon>
        <taxon>Dictyobacter</taxon>
    </lineage>
</organism>
<sequence>MGLHPLARFQPAKCQPPLQSTHNYLALLYNSCMVEINCILLIPLMSITKEGWITNPTLTDEYVGTTFKGDKDI</sequence>
<reference evidence="2" key="1">
    <citation type="submission" date="2018-12" db="EMBL/GenBank/DDBJ databases">
        <title>Tengunoibacter tsumagoiensis gen. nov., sp. nov., Dictyobacter kobayashii sp. nov., D. alpinus sp. nov., and D. joshuensis sp. nov. and description of Dictyobacteraceae fam. nov. within the order Ktedonobacterales isolated from Tengu-no-mugimeshi.</title>
        <authorList>
            <person name="Wang C.M."/>
            <person name="Zheng Y."/>
            <person name="Sakai Y."/>
            <person name="Toyoda A."/>
            <person name="Minakuchi Y."/>
            <person name="Abe K."/>
            <person name="Yokota A."/>
            <person name="Yabe S."/>
        </authorList>
    </citation>
    <scope>NUCLEOTIDE SEQUENCE [LARGE SCALE GENOMIC DNA]</scope>
    <source>
        <strain evidence="2">Uno11</strain>
    </source>
</reference>
<keyword evidence="2" id="KW-1185">Reference proteome</keyword>
<dbReference type="Proteomes" id="UP000287188">
    <property type="component" value="Unassembled WGS sequence"/>
</dbReference>
<evidence type="ECO:0000313" key="2">
    <source>
        <dbReference type="Proteomes" id="UP000287188"/>
    </source>
</evidence>
<proteinExistence type="predicted"/>
<comment type="caution">
    <text evidence="1">The sequence shown here is derived from an EMBL/GenBank/DDBJ whole genome shotgun (WGS) entry which is preliminary data.</text>
</comment>
<protein>
    <submittedName>
        <fullName evidence="1">Uncharacterized protein</fullName>
    </submittedName>
</protein>
<name>A0A402AC10_9CHLR</name>
<dbReference type="AlphaFoldDB" id="A0A402AC10"/>